<dbReference type="AlphaFoldDB" id="A0A0E9TE90"/>
<sequence length="53" mass="6389">MKNTIHGYKHRYFKDYQKDKTVCIISEGFTEKCKPLVSLKNRVARLDFYTLLF</sequence>
<dbReference type="EMBL" id="GBXM01056676">
    <property type="protein sequence ID" value="JAH51901.1"/>
    <property type="molecule type" value="Transcribed_RNA"/>
</dbReference>
<accession>A0A0E9TE90</accession>
<reference evidence="1" key="1">
    <citation type="submission" date="2014-11" db="EMBL/GenBank/DDBJ databases">
        <authorList>
            <person name="Amaro Gonzalez C."/>
        </authorList>
    </citation>
    <scope>NUCLEOTIDE SEQUENCE</scope>
</reference>
<protein>
    <submittedName>
        <fullName evidence="1">Uncharacterized protein</fullName>
    </submittedName>
</protein>
<reference evidence="1" key="2">
    <citation type="journal article" date="2015" name="Fish Shellfish Immunol.">
        <title>Early steps in the European eel (Anguilla anguilla)-Vibrio vulnificus interaction in the gills: Role of the RtxA13 toxin.</title>
        <authorList>
            <person name="Callol A."/>
            <person name="Pajuelo D."/>
            <person name="Ebbesson L."/>
            <person name="Teles M."/>
            <person name="MacKenzie S."/>
            <person name="Amaro C."/>
        </authorList>
    </citation>
    <scope>NUCLEOTIDE SEQUENCE</scope>
</reference>
<name>A0A0E9TE90_ANGAN</name>
<evidence type="ECO:0000313" key="1">
    <source>
        <dbReference type="EMBL" id="JAH51901.1"/>
    </source>
</evidence>
<organism evidence="1">
    <name type="scientific">Anguilla anguilla</name>
    <name type="common">European freshwater eel</name>
    <name type="synonym">Muraena anguilla</name>
    <dbReference type="NCBI Taxonomy" id="7936"/>
    <lineage>
        <taxon>Eukaryota</taxon>
        <taxon>Metazoa</taxon>
        <taxon>Chordata</taxon>
        <taxon>Craniata</taxon>
        <taxon>Vertebrata</taxon>
        <taxon>Euteleostomi</taxon>
        <taxon>Actinopterygii</taxon>
        <taxon>Neopterygii</taxon>
        <taxon>Teleostei</taxon>
        <taxon>Anguilliformes</taxon>
        <taxon>Anguillidae</taxon>
        <taxon>Anguilla</taxon>
    </lineage>
</organism>
<proteinExistence type="predicted"/>